<dbReference type="EMBL" id="VSKK01000001">
    <property type="protein sequence ID" value="TYB78336.1"/>
    <property type="molecule type" value="Genomic_DNA"/>
</dbReference>
<accession>A0A5D0RBR9</accession>
<evidence type="ECO:0000256" key="1">
    <source>
        <dbReference type="SAM" id="Phobius"/>
    </source>
</evidence>
<dbReference type="Gene3D" id="2.60.40.1120">
    <property type="entry name" value="Carboxypeptidase-like, regulatory domain"/>
    <property type="match status" value="1"/>
</dbReference>
<keyword evidence="1" id="KW-0472">Membrane</keyword>
<keyword evidence="1" id="KW-1133">Transmembrane helix</keyword>
<name>A0A5D0RBR9_9FLAO</name>
<dbReference type="Proteomes" id="UP000323720">
    <property type="component" value="Unassembled WGS sequence"/>
</dbReference>
<dbReference type="RefSeq" id="WP_148402074.1">
    <property type="nucleotide sequence ID" value="NZ_VSKK01000001.1"/>
</dbReference>
<proteinExistence type="predicted"/>
<evidence type="ECO:0008006" key="4">
    <source>
        <dbReference type="Google" id="ProtNLM"/>
    </source>
</evidence>
<keyword evidence="3" id="KW-1185">Reference proteome</keyword>
<dbReference type="OrthoDB" id="1201225at2"/>
<comment type="caution">
    <text evidence="2">The sequence shown here is derived from an EMBL/GenBank/DDBJ whole genome shotgun (WGS) entry which is preliminary data.</text>
</comment>
<dbReference type="AlphaFoldDB" id="A0A5D0RBR9"/>
<dbReference type="SUPFAM" id="SSF49464">
    <property type="entry name" value="Carboxypeptidase regulatory domain-like"/>
    <property type="match status" value="1"/>
</dbReference>
<feature type="transmembrane region" description="Helical" evidence="1">
    <location>
        <begin position="109"/>
        <end position="127"/>
    </location>
</feature>
<sequence>MYSNRIPAPINTSIPIVSVISKVIDIATGKPVSNVNIFVQGRPTTGTATDANGNFQLNALITDTLVFSHQTYETETMLVNSVQQTVYMVEGANQLDEVVITNTPKKSRAGLYIIGAIIGAFALYSVTTMDE</sequence>
<gene>
    <name evidence="2" type="ORF">ES674_00720</name>
</gene>
<evidence type="ECO:0000313" key="3">
    <source>
        <dbReference type="Proteomes" id="UP000323720"/>
    </source>
</evidence>
<dbReference type="Pfam" id="PF13715">
    <property type="entry name" value="CarbopepD_reg_2"/>
    <property type="match status" value="1"/>
</dbReference>
<reference evidence="2 3" key="1">
    <citation type="submission" date="2019-08" db="EMBL/GenBank/DDBJ databases">
        <title>Genomes of Antarctic Bizionia species.</title>
        <authorList>
            <person name="Bowman J.P."/>
        </authorList>
    </citation>
    <scope>NUCLEOTIDE SEQUENCE [LARGE SCALE GENOMIC DNA]</scope>
    <source>
        <strain evidence="2 3">ADA-4</strain>
    </source>
</reference>
<keyword evidence="1" id="KW-0812">Transmembrane</keyword>
<organism evidence="2 3">
    <name type="scientific">Bizionia myxarmorum</name>
    <dbReference type="NCBI Taxonomy" id="291186"/>
    <lineage>
        <taxon>Bacteria</taxon>
        <taxon>Pseudomonadati</taxon>
        <taxon>Bacteroidota</taxon>
        <taxon>Flavobacteriia</taxon>
        <taxon>Flavobacteriales</taxon>
        <taxon>Flavobacteriaceae</taxon>
        <taxon>Bizionia</taxon>
    </lineage>
</organism>
<dbReference type="InterPro" id="IPR008969">
    <property type="entry name" value="CarboxyPept-like_regulatory"/>
</dbReference>
<protein>
    <recommendedName>
        <fullName evidence="4">Carboxypeptidase-like regulatory domain-containing protein</fullName>
    </recommendedName>
</protein>
<evidence type="ECO:0000313" key="2">
    <source>
        <dbReference type="EMBL" id="TYB78336.1"/>
    </source>
</evidence>